<dbReference type="InterPro" id="IPR050155">
    <property type="entry name" value="HAD-like_hydrolase_sf"/>
</dbReference>
<dbReference type="InterPro" id="IPR006439">
    <property type="entry name" value="HAD-SF_hydro_IA"/>
</dbReference>
<dbReference type="Pfam" id="PF13419">
    <property type="entry name" value="HAD_2"/>
    <property type="match status" value="1"/>
</dbReference>
<protein>
    <recommendedName>
        <fullName evidence="2">HAD family hydrolase</fullName>
    </recommendedName>
</protein>
<dbReference type="EMBL" id="UINC01228339">
    <property type="protein sequence ID" value="SVE59608.1"/>
    <property type="molecule type" value="Genomic_DNA"/>
</dbReference>
<dbReference type="SUPFAM" id="SSF56784">
    <property type="entry name" value="HAD-like"/>
    <property type="match status" value="1"/>
</dbReference>
<dbReference type="GO" id="GO:0008967">
    <property type="term" value="F:phosphoglycolate phosphatase activity"/>
    <property type="evidence" value="ECO:0007669"/>
    <property type="project" value="TreeGrafter"/>
</dbReference>
<dbReference type="AlphaFoldDB" id="A0A383EU64"/>
<name>A0A383EU64_9ZZZZ</name>
<dbReference type="GO" id="GO:0006281">
    <property type="term" value="P:DNA repair"/>
    <property type="evidence" value="ECO:0007669"/>
    <property type="project" value="TreeGrafter"/>
</dbReference>
<dbReference type="PANTHER" id="PTHR43434:SF1">
    <property type="entry name" value="PHOSPHOGLYCOLATE PHOSPHATASE"/>
    <property type="match status" value="1"/>
</dbReference>
<dbReference type="NCBIfam" id="TIGR01549">
    <property type="entry name" value="HAD-SF-IA-v1"/>
    <property type="match status" value="1"/>
</dbReference>
<sequence length="142" mass="15498">VDLQTANDILPFLKVLPGINAFIEECHEQGLQLGVVTTDITERGRKALQALKMENYFQYIIGGDQVKNPKPASDSVDIILEQSGIERDKTAVIGDHAVDLEMGITSKIGCNIGVLTGLGTRKSFSPNTCHLIDSFKQLSLRT</sequence>
<dbReference type="Gene3D" id="3.40.50.1000">
    <property type="entry name" value="HAD superfamily/HAD-like"/>
    <property type="match status" value="1"/>
</dbReference>
<dbReference type="InterPro" id="IPR041492">
    <property type="entry name" value="HAD_2"/>
</dbReference>
<reference evidence="1" key="1">
    <citation type="submission" date="2018-05" db="EMBL/GenBank/DDBJ databases">
        <authorList>
            <person name="Lanie J.A."/>
            <person name="Ng W.-L."/>
            <person name="Kazmierczak K.M."/>
            <person name="Andrzejewski T.M."/>
            <person name="Davidsen T.M."/>
            <person name="Wayne K.J."/>
            <person name="Tettelin H."/>
            <person name="Glass J.I."/>
            <person name="Rusch D."/>
            <person name="Podicherti R."/>
            <person name="Tsui H.-C.T."/>
            <person name="Winkler M.E."/>
        </authorList>
    </citation>
    <scope>NUCLEOTIDE SEQUENCE</scope>
</reference>
<accession>A0A383EU64</accession>
<gene>
    <name evidence="1" type="ORF">METZ01_LOCUS512462</name>
</gene>
<dbReference type="PANTHER" id="PTHR43434">
    <property type="entry name" value="PHOSPHOGLYCOLATE PHOSPHATASE"/>
    <property type="match status" value="1"/>
</dbReference>
<organism evidence="1">
    <name type="scientific">marine metagenome</name>
    <dbReference type="NCBI Taxonomy" id="408172"/>
    <lineage>
        <taxon>unclassified sequences</taxon>
        <taxon>metagenomes</taxon>
        <taxon>ecological metagenomes</taxon>
    </lineage>
</organism>
<feature type="non-terminal residue" evidence="1">
    <location>
        <position position="1"/>
    </location>
</feature>
<evidence type="ECO:0008006" key="2">
    <source>
        <dbReference type="Google" id="ProtNLM"/>
    </source>
</evidence>
<evidence type="ECO:0000313" key="1">
    <source>
        <dbReference type="EMBL" id="SVE59608.1"/>
    </source>
</evidence>
<dbReference type="InterPro" id="IPR036412">
    <property type="entry name" value="HAD-like_sf"/>
</dbReference>
<proteinExistence type="predicted"/>
<dbReference type="InterPro" id="IPR023214">
    <property type="entry name" value="HAD_sf"/>
</dbReference>